<reference evidence="1 2" key="1">
    <citation type="submission" date="2019-03" db="EMBL/GenBank/DDBJ databases">
        <title>Luteimonas zhaokaii sp.nov., isolated from the rectal contents of Plateau pika in Yushu, Qinghai Province, China.</title>
        <authorList>
            <person name="Zhang G."/>
        </authorList>
    </citation>
    <scope>NUCLEOTIDE SEQUENCE [LARGE SCALE GENOMIC DNA]</scope>
    <source>
        <strain evidence="1 2">B9</strain>
    </source>
</reference>
<organism evidence="1 2">
    <name type="scientific">Luteimonas aestuarii</name>
    <dbReference type="NCBI Taxonomy" id="453837"/>
    <lineage>
        <taxon>Bacteria</taxon>
        <taxon>Pseudomonadati</taxon>
        <taxon>Pseudomonadota</taxon>
        <taxon>Gammaproteobacteria</taxon>
        <taxon>Lysobacterales</taxon>
        <taxon>Lysobacteraceae</taxon>
        <taxon>Luteimonas</taxon>
    </lineage>
</organism>
<dbReference type="RefSeq" id="WP_133321716.1">
    <property type="nucleotide sequence ID" value="NZ_SMTF01000005.1"/>
</dbReference>
<dbReference type="Proteomes" id="UP000294796">
    <property type="component" value="Unassembled WGS sequence"/>
</dbReference>
<keyword evidence="2" id="KW-1185">Reference proteome</keyword>
<gene>
    <name evidence="1" type="ORF">E2F46_08870</name>
</gene>
<comment type="caution">
    <text evidence="1">The sequence shown here is derived from an EMBL/GenBank/DDBJ whole genome shotgun (WGS) entry which is preliminary data.</text>
</comment>
<name>A0A4R5TTP4_9GAMM</name>
<sequence length="69" mass="7609">MDSFGDDDRARASAAKLDLEISLLGKNGSSEVVLLEAPSEEHLRTTHRRYFETFASLKANKTAQKQAAD</sequence>
<evidence type="ECO:0000313" key="1">
    <source>
        <dbReference type="EMBL" id="TDK24384.1"/>
    </source>
</evidence>
<proteinExistence type="predicted"/>
<dbReference type="EMBL" id="SMTF01000005">
    <property type="protein sequence ID" value="TDK24384.1"/>
    <property type="molecule type" value="Genomic_DNA"/>
</dbReference>
<evidence type="ECO:0000313" key="2">
    <source>
        <dbReference type="Proteomes" id="UP000294796"/>
    </source>
</evidence>
<accession>A0A4R5TTP4</accession>
<dbReference type="AlphaFoldDB" id="A0A4R5TTP4"/>
<protein>
    <submittedName>
        <fullName evidence="1">Uncharacterized protein</fullName>
    </submittedName>
</protein>